<comment type="caution">
    <text evidence="1">The sequence shown here is derived from an EMBL/GenBank/DDBJ whole genome shotgun (WGS) entry which is preliminary data.</text>
</comment>
<dbReference type="InterPro" id="IPR029062">
    <property type="entry name" value="Class_I_gatase-like"/>
</dbReference>
<gene>
    <name evidence="1" type="ORF">RNB18_29880</name>
</gene>
<name>A0ABU2VFM3_9ACTN</name>
<dbReference type="PANTHER" id="PTHR48094:SF22">
    <property type="entry name" value="DJ-1_PFPI DOMAIN-CONTAINING PROTEIN"/>
    <property type="match status" value="1"/>
</dbReference>
<keyword evidence="2" id="KW-1185">Reference proteome</keyword>
<evidence type="ECO:0008006" key="3">
    <source>
        <dbReference type="Google" id="ProtNLM"/>
    </source>
</evidence>
<evidence type="ECO:0000313" key="2">
    <source>
        <dbReference type="Proteomes" id="UP001183824"/>
    </source>
</evidence>
<dbReference type="Proteomes" id="UP001183824">
    <property type="component" value="Unassembled WGS sequence"/>
</dbReference>
<sequence length="334" mass="36552">MNAPTSSRPKALIVIPSAALLPLTEPAGHPGVSTGFYLVELAQILKEFGDEYDFTFATPGGLVPQLEINGLALSMHAAAKFSSATVSATAAQVFRFDVDTFRAKRPELVARRDSELALARRHLGRLPVSEALPGSDKEVVVLRDDLIKSMQDLPEHTFPSVEQLVHRHRDPEDAFDLGAFDFVHMPGGHAPMVDFVDNPWIGELLHTARENQVLISLICHAPVAMASAKYRVSPDGSVVTNPQHAFNGVRVTTVAKSAELFVLSNGYLKIPGKKVRMGYFIDEALRDAGYQVQTTTNPTAIKVIWEADVRLLTSNGPQAIDEHTARLRTLLPRH</sequence>
<reference evidence="2" key="1">
    <citation type="submission" date="2023-07" db="EMBL/GenBank/DDBJ databases">
        <title>30 novel species of actinomycetes from the DSMZ collection.</title>
        <authorList>
            <person name="Nouioui I."/>
        </authorList>
    </citation>
    <scope>NUCLEOTIDE SEQUENCE [LARGE SCALE GENOMIC DNA]</scope>
    <source>
        <strain evidence="2">DSM 41640</strain>
    </source>
</reference>
<dbReference type="InterPro" id="IPR050325">
    <property type="entry name" value="Prot/Nucl_acid_deglycase"/>
</dbReference>
<evidence type="ECO:0000313" key="1">
    <source>
        <dbReference type="EMBL" id="MDT0484371.1"/>
    </source>
</evidence>
<accession>A0ABU2VFM3</accession>
<dbReference type="EMBL" id="JAVREZ010000011">
    <property type="protein sequence ID" value="MDT0484371.1"/>
    <property type="molecule type" value="Genomic_DNA"/>
</dbReference>
<dbReference type="SUPFAM" id="SSF52317">
    <property type="entry name" value="Class I glutamine amidotransferase-like"/>
    <property type="match status" value="1"/>
</dbReference>
<dbReference type="PANTHER" id="PTHR48094">
    <property type="entry name" value="PROTEIN/NUCLEIC ACID DEGLYCASE DJ-1-RELATED"/>
    <property type="match status" value="1"/>
</dbReference>
<dbReference type="Gene3D" id="3.40.50.880">
    <property type="match status" value="1"/>
</dbReference>
<organism evidence="1 2">
    <name type="scientific">Streptomyces doebereineriae</name>
    <dbReference type="NCBI Taxonomy" id="3075528"/>
    <lineage>
        <taxon>Bacteria</taxon>
        <taxon>Bacillati</taxon>
        <taxon>Actinomycetota</taxon>
        <taxon>Actinomycetes</taxon>
        <taxon>Kitasatosporales</taxon>
        <taxon>Streptomycetaceae</taxon>
        <taxon>Streptomyces</taxon>
    </lineage>
</organism>
<protein>
    <recommendedName>
        <fullName evidence="3">DJ-1/PfpI domain-containing protein</fullName>
    </recommendedName>
</protein>
<dbReference type="RefSeq" id="WP_311717230.1">
    <property type="nucleotide sequence ID" value="NZ_JAVREZ010000011.1"/>
</dbReference>
<proteinExistence type="predicted"/>